<dbReference type="SMART" id="SM00895">
    <property type="entry name" value="FCD"/>
    <property type="match status" value="1"/>
</dbReference>
<dbReference type="PRINTS" id="PR00035">
    <property type="entry name" value="HTHGNTR"/>
</dbReference>
<dbReference type="SMART" id="SM00345">
    <property type="entry name" value="HTH_GNTR"/>
    <property type="match status" value="2"/>
</dbReference>
<dbReference type="SUPFAM" id="SSF46785">
    <property type="entry name" value="Winged helix' DNA-binding domain"/>
    <property type="match status" value="2"/>
</dbReference>
<dbReference type="InterPro" id="IPR011711">
    <property type="entry name" value="GntR_C"/>
</dbReference>
<name>A0A6M8I038_9PROT</name>
<dbReference type="KEGG" id="lck:HN018_27835"/>
<dbReference type="InterPro" id="IPR000524">
    <property type="entry name" value="Tscrpt_reg_HTH_GntR"/>
</dbReference>
<evidence type="ECO:0000313" key="5">
    <source>
        <dbReference type="EMBL" id="QKE93940.1"/>
    </source>
</evidence>
<evidence type="ECO:0000256" key="2">
    <source>
        <dbReference type="ARBA" id="ARBA00023125"/>
    </source>
</evidence>
<dbReference type="GO" id="GO:0003700">
    <property type="term" value="F:DNA-binding transcription factor activity"/>
    <property type="evidence" value="ECO:0007669"/>
    <property type="project" value="InterPro"/>
</dbReference>
<dbReference type="GO" id="GO:0003677">
    <property type="term" value="F:DNA binding"/>
    <property type="evidence" value="ECO:0007669"/>
    <property type="project" value="UniProtKB-KW"/>
</dbReference>
<dbReference type="SUPFAM" id="SSF48008">
    <property type="entry name" value="GntR ligand-binding domain-like"/>
    <property type="match status" value="1"/>
</dbReference>
<dbReference type="InterPro" id="IPR036388">
    <property type="entry name" value="WH-like_DNA-bd_sf"/>
</dbReference>
<sequence>MEATELTARVATQIADYIRAGHAPEGTLLVERKLADQLRVSRSPVRNALRVLQTEGIVGAPERGGYMVLKPIQDIRPRPQPPASDEEIYGKVAEDRLSGGLPDKVTENTLVRRYGLTRVQLAKVLRRIAGEGWIERLPGRGWAFLPLLTSAQAYEDSYRFRLVIEPAAILDPGFELKHPALEECCREQQSLVAGRIWTVSDAELFELNSQIHQLVIECSHNAFFRDNLKRIDTLRRIREFRQSIDRDYAVVRCREHLQIARLLLAAKRGDAADLMRRHLASVSSTRMARQEPRSGEWPTSAARVGHAPFWATSHDG</sequence>
<reference evidence="5 6" key="1">
    <citation type="journal article" date="2014" name="World J. Microbiol. Biotechnol.">
        <title>Biodiversity and physiological characteristics of Antarctic and Arctic lichens-associated bacteria.</title>
        <authorList>
            <person name="Lee Y.M."/>
            <person name="Kim E.H."/>
            <person name="Lee H.K."/>
            <person name="Hong S.G."/>
        </authorList>
    </citation>
    <scope>NUCLEOTIDE SEQUENCE [LARGE SCALE GENOMIC DNA]</scope>
    <source>
        <strain evidence="5 6">PAMC 26569</strain>
        <plasmid evidence="5">unnamed6</plasmid>
    </source>
</reference>
<dbReference type="Gene3D" id="1.10.10.10">
    <property type="entry name" value="Winged helix-like DNA-binding domain superfamily/Winged helix DNA-binding domain"/>
    <property type="match status" value="2"/>
</dbReference>
<evidence type="ECO:0000259" key="4">
    <source>
        <dbReference type="PROSITE" id="PS50949"/>
    </source>
</evidence>
<dbReference type="PANTHER" id="PTHR43537">
    <property type="entry name" value="TRANSCRIPTIONAL REGULATOR, GNTR FAMILY"/>
    <property type="match status" value="1"/>
</dbReference>
<dbReference type="Pfam" id="PF07729">
    <property type="entry name" value="FCD"/>
    <property type="match status" value="1"/>
</dbReference>
<evidence type="ECO:0000256" key="1">
    <source>
        <dbReference type="ARBA" id="ARBA00023015"/>
    </source>
</evidence>
<dbReference type="InterPro" id="IPR008920">
    <property type="entry name" value="TF_FadR/GntR_C"/>
</dbReference>
<geneLocation type="plasmid" evidence="5 6">
    <name>unnamed6</name>
</geneLocation>
<keyword evidence="1" id="KW-0805">Transcription regulation</keyword>
<evidence type="ECO:0000313" key="6">
    <source>
        <dbReference type="Proteomes" id="UP000500767"/>
    </source>
</evidence>
<dbReference type="Proteomes" id="UP000500767">
    <property type="component" value="Plasmid unnamed6"/>
</dbReference>
<evidence type="ECO:0000256" key="3">
    <source>
        <dbReference type="ARBA" id="ARBA00023163"/>
    </source>
</evidence>
<dbReference type="AlphaFoldDB" id="A0A6M8I038"/>
<organism evidence="5 6">
    <name type="scientific">Lichenicola cladoniae</name>
    <dbReference type="NCBI Taxonomy" id="1484109"/>
    <lineage>
        <taxon>Bacteria</taxon>
        <taxon>Pseudomonadati</taxon>
        <taxon>Pseudomonadota</taxon>
        <taxon>Alphaproteobacteria</taxon>
        <taxon>Acetobacterales</taxon>
        <taxon>Acetobacteraceae</taxon>
        <taxon>Lichenicola</taxon>
    </lineage>
</organism>
<dbReference type="RefSeq" id="WP_171837198.1">
    <property type="nucleotide sequence ID" value="NZ_CP053713.1"/>
</dbReference>
<dbReference type="Gene3D" id="1.20.120.530">
    <property type="entry name" value="GntR ligand-binding domain-like"/>
    <property type="match status" value="1"/>
</dbReference>
<keyword evidence="6" id="KW-1185">Reference proteome</keyword>
<dbReference type="EMBL" id="CP053713">
    <property type="protein sequence ID" value="QKE93940.1"/>
    <property type="molecule type" value="Genomic_DNA"/>
</dbReference>
<keyword evidence="3" id="KW-0804">Transcription</keyword>
<accession>A0A6M8I038</accession>
<feature type="domain" description="HTH gntR-type" evidence="4">
    <location>
        <begin position="4"/>
        <end position="71"/>
    </location>
</feature>
<gene>
    <name evidence="5" type="ORF">HN018_27835</name>
</gene>
<keyword evidence="5" id="KW-0614">Plasmid</keyword>
<dbReference type="Pfam" id="PF00392">
    <property type="entry name" value="GntR"/>
    <property type="match status" value="1"/>
</dbReference>
<dbReference type="PANTHER" id="PTHR43537:SF51">
    <property type="entry name" value="HTH-TYPE TRANSCRIPTIONAL REGULATOR LGOR-RELATED"/>
    <property type="match status" value="1"/>
</dbReference>
<keyword evidence="2" id="KW-0238">DNA-binding</keyword>
<dbReference type="InterPro" id="IPR036390">
    <property type="entry name" value="WH_DNA-bd_sf"/>
</dbReference>
<dbReference type="PROSITE" id="PS50949">
    <property type="entry name" value="HTH_GNTR"/>
    <property type="match status" value="1"/>
</dbReference>
<protein>
    <submittedName>
        <fullName evidence="5">GntR family transcriptional regulator</fullName>
    </submittedName>
</protein>
<proteinExistence type="predicted"/>